<sequence length="254" mass="29148">MRILDIDLDFFLDEIAHFRKRNNQRLDKRRYVPWNSGQVECFLEKSLGLNKSNPIPGYLFTHHDEVFCWYKEQIASGNIQGASSILHVDAHSDLATGIDGAFLYIMETMMRKPINLRPDVSDATDWSKLNPGNYLVFMAACEWISDLTFVKHHKSNEKYNPLYFSGNDADSGNIQIKSYQPGILKNLASGTRLFAEIHNHEPIIVGQEVPFQEISWCNYGTDEKFDFILLTQSPSFTPATADKLMDVIKQYMVL</sequence>
<dbReference type="OrthoDB" id="157023at2"/>
<dbReference type="InterPro" id="IPR024131">
    <property type="entry name" value="UPF0489"/>
</dbReference>
<proteinExistence type="predicted"/>
<gene>
    <name evidence="1" type="ORF">FMM05_08610</name>
</gene>
<dbReference type="AlphaFoldDB" id="A0A552V4E4"/>
<name>A0A552V4E4_9FLAO</name>
<dbReference type="Proteomes" id="UP000320643">
    <property type="component" value="Unassembled WGS sequence"/>
</dbReference>
<reference evidence="1 2" key="1">
    <citation type="submission" date="2019-07" db="EMBL/GenBank/DDBJ databases">
        <title>Flavobacterium sp. nov., isolated from glacier ice.</title>
        <authorList>
            <person name="Liu Q."/>
            <person name="Xin Y.-H."/>
        </authorList>
    </citation>
    <scope>NUCLEOTIDE SEQUENCE [LARGE SCALE GENOMIC DNA]</scope>
    <source>
        <strain evidence="1 2">ZT4R6</strain>
    </source>
</reference>
<organism evidence="1 2">
    <name type="scientific">Flavobacterium zepuense</name>
    <dbReference type="NCBI Taxonomy" id="2593302"/>
    <lineage>
        <taxon>Bacteria</taxon>
        <taxon>Pseudomonadati</taxon>
        <taxon>Bacteroidota</taxon>
        <taxon>Flavobacteriia</taxon>
        <taxon>Flavobacteriales</taxon>
        <taxon>Flavobacteriaceae</taxon>
        <taxon>Flavobacterium</taxon>
    </lineage>
</organism>
<evidence type="ECO:0008006" key="3">
    <source>
        <dbReference type="Google" id="ProtNLM"/>
    </source>
</evidence>
<evidence type="ECO:0000313" key="1">
    <source>
        <dbReference type="EMBL" id="TRW25355.1"/>
    </source>
</evidence>
<dbReference type="Pfam" id="PF12640">
    <property type="entry name" value="UPF0489"/>
    <property type="match status" value="1"/>
</dbReference>
<protein>
    <recommendedName>
        <fullName evidence="3">Arginase family protein</fullName>
    </recommendedName>
</protein>
<comment type="caution">
    <text evidence="1">The sequence shown here is derived from an EMBL/GenBank/DDBJ whole genome shotgun (WGS) entry which is preliminary data.</text>
</comment>
<evidence type="ECO:0000313" key="2">
    <source>
        <dbReference type="Proteomes" id="UP000320643"/>
    </source>
</evidence>
<dbReference type="EMBL" id="VJVZ01000004">
    <property type="protein sequence ID" value="TRW25355.1"/>
    <property type="molecule type" value="Genomic_DNA"/>
</dbReference>
<dbReference type="RefSeq" id="WP_143372937.1">
    <property type="nucleotide sequence ID" value="NZ_VJVZ01000004.1"/>
</dbReference>
<keyword evidence="2" id="KW-1185">Reference proteome</keyword>
<accession>A0A552V4E4</accession>